<protein>
    <submittedName>
        <fullName evidence="2">Uncharacterized protein</fullName>
    </submittedName>
</protein>
<dbReference type="AlphaFoldDB" id="A0A813LN72"/>
<dbReference type="EMBL" id="CAJNNW010036420">
    <property type="protein sequence ID" value="CAE8734121.1"/>
    <property type="molecule type" value="Genomic_DNA"/>
</dbReference>
<organism evidence="2 3">
    <name type="scientific">Polarella glacialis</name>
    <name type="common">Dinoflagellate</name>
    <dbReference type="NCBI Taxonomy" id="89957"/>
    <lineage>
        <taxon>Eukaryota</taxon>
        <taxon>Sar</taxon>
        <taxon>Alveolata</taxon>
        <taxon>Dinophyceae</taxon>
        <taxon>Suessiales</taxon>
        <taxon>Suessiaceae</taxon>
        <taxon>Polarella</taxon>
    </lineage>
</organism>
<sequence length="228" mass="26646">MPDHDAEEVGSEDEYAEDFCEEDGQEGHMRPSSPQSSAGHSPPSSPTRHVEFGDMPADEDEHGTEAEGENEETLEEQEETEQEQYEEQYEEPDEQEEHELELELEQEDRKVRIEEGREEAIPERSNKGLDRSKTRQPTGYVKLRDLPEDEEEEDEEAEENRDMQEDRKVRIEEGGEEAIPERSNKGLDRSKTRQPTGYVKLRSLTEYEEEEDEEAEENRDMQEDRKVI</sequence>
<dbReference type="Proteomes" id="UP000626109">
    <property type="component" value="Unassembled WGS sequence"/>
</dbReference>
<reference evidence="2" key="1">
    <citation type="submission" date="2021-02" db="EMBL/GenBank/DDBJ databases">
        <authorList>
            <person name="Dougan E. K."/>
            <person name="Rhodes N."/>
            <person name="Thang M."/>
            <person name="Chan C."/>
        </authorList>
    </citation>
    <scope>NUCLEOTIDE SEQUENCE</scope>
</reference>
<accession>A0A813LN72</accession>
<gene>
    <name evidence="2" type="ORF">PGLA2088_LOCUS47145</name>
</gene>
<feature type="compositionally biased region" description="Basic and acidic residues" evidence="1">
    <location>
        <begin position="218"/>
        <end position="228"/>
    </location>
</feature>
<comment type="caution">
    <text evidence="2">The sequence shown here is derived from an EMBL/GenBank/DDBJ whole genome shotgun (WGS) entry which is preliminary data.</text>
</comment>
<feature type="compositionally biased region" description="Acidic residues" evidence="1">
    <location>
        <begin position="147"/>
        <end position="159"/>
    </location>
</feature>
<evidence type="ECO:0000313" key="3">
    <source>
        <dbReference type="Proteomes" id="UP000626109"/>
    </source>
</evidence>
<evidence type="ECO:0000313" key="2">
    <source>
        <dbReference type="EMBL" id="CAE8734121.1"/>
    </source>
</evidence>
<feature type="compositionally biased region" description="Acidic residues" evidence="1">
    <location>
        <begin position="1"/>
        <end position="24"/>
    </location>
</feature>
<feature type="compositionally biased region" description="Basic and acidic residues" evidence="1">
    <location>
        <begin position="107"/>
        <end position="133"/>
    </location>
</feature>
<evidence type="ECO:0000256" key="1">
    <source>
        <dbReference type="SAM" id="MobiDB-lite"/>
    </source>
</evidence>
<feature type="region of interest" description="Disordered" evidence="1">
    <location>
        <begin position="1"/>
        <end position="228"/>
    </location>
</feature>
<feature type="compositionally biased region" description="Acidic residues" evidence="1">
    <location>
        <begin position="56"/>
        <end position="106"/>
    </location>
</feature>
<feature type="compositionally biased region" description="Acidic residues" evidence="1">
    <location>
        <begin position="206"/>
        <end position="217"/>
    </location>
</feature>
<name>A0A813LN72_POLGL</name>
<feature type="compositionally biased region" description="Basic and acidic residues" evidence="1">
    <location>
        <begin position="160"/>
        <end position="191"/>
    </location>
</feature>
<proteinExistence type="predicted"/>